<proteinExistence type="predicted"/>
<dbReference type="EMBL" id="BMKI01000002">
    <property type="protein sequence ID" value="GGC84431.1"/>
    <property type="molecule type" value="Genomic_DNA"/>
</dbReference>
<accession>A0ABQ1NWD1</accession>
<protein>
    <recommendedName>
        <fullName evidence="3">DNA-directed RNA polymerase subunit delta</fullName>
    </recommendedName>
</protein>
<comment type="caution">
    <text evidence="1">The sequence shown here is derived from an EMBL/GenBank/DDBJ whole genome shotgun (WGS) entry which is preliminary data.</text>
</comment>
<evidence type="ECO:0000313" key="1">
    <source>
        <dbReference type="EMBL" id="GGC84431.1"/>
    </source>
</evidence>
<gene>
    <name evidence="1" type="ORF">GCM10011573_12590</name>
</gene>
<evidence type="ECO:0000313" key="2">
    <source>
        <dbReference type="Proteomes" id="UP000630615"/>
    </source>
</evidence>
<dbReference type="RefSeq" id="WP_088269088.1">
    <property type="nucleotide sequence ID" value="NZ_BMKI01000002.1"/>
</dbReference>
<dbReference type="Proteomes" id="UP000630615">
    <property type="component" value="Unassembled WGS sequence"/>
</dbReference>
<reference evidence="2" key="1">
    <citation type="journal article" date="2019" name="Int. J. Syst. Evol. Microbiol.">
        <title>The Global Catalogue of Microorganisms (GCM) 10K type strain sequencing project: providing services to taxonomists for standard genome sequencing and annotation.</title>
        <authorList>
            <consortium name="The Broad Institute Genomics Platform"/>
            <consortium name="The Broad Institute Genome Sequencing Center for Infectious Disease"/>
            <person name="Wu L."/>
            <person name="Ma J."/>
        </authorList>
    </citation>
    <scope>NUCLEOTIDE SEQUENCE [LARGE SCALE GENOMIC DNA]</scope>
    <source>
        <strain evidence="2">CGMCC 1.15942</strain>
    </source>
</reference>
<keyword evidence="2" id="KW-1185">Reference proteome</keyword>
<name>A0ABQ1NWD1_9ENTE</name>
<evidence type="ECO:0008006" key="3">
    <source>
        <dbReference type="Google" id="ProtNLM"/>
    </source>
</evidence>
<organism evidence="1 2">
    <name type="scientific">Enterococcus wangshanyuanii</name>
    <dbReference type="NCBI Taxonomy" id="2005703"/>
    <lineage>
        <taxon>Bacteria</taxon>
        <taxon>Bacillati</taxon>
        <taxon>Bacillota</taxon>
        <taxon>Bacilli</taxon>
        <taxon>Lactobacillales</taxon>
        <taxon>Enterococcaceae</taxon>
        <taxon>Enterococcus</taxon>
    </lineage>
</organism>
<sequence length="107" mass="12660">MKLYRYESSKNTGDWTESIGQANKEYESEKEYLMADEPDEDETVKLVSIEISDSLIWELEDESQEIKQATIMHDPDMLDEDPRKEGYDFDYYAAWSDDIAKRKEESQ</sequence>